<evidence type="ECO:0000256" key="1">
    <source>
        <dbReference type="ARBA" id="ARBA00002151"/>
    </source>
</evidence>
<evidence type="ECO:0000256" key="16">
    <source>
        <dbReference type="PIRSR" id="PIRSR006769-2"/>
    </source>
</evidence>
<evidence type="ECO:0000256" key="8">
    <source>
        <dbReference type="ARBA" id="ARBA00022833"/>
    </source>
</evidence>
<protein>
    <recommendedName>
        <fullName evidence="14">Riboflavin biosynthesis protein RibD</fullName>
    </recommendedName>
    <domain>
        <recommendedName>
            <fullName evidence="14">Diaminohydroxyphosphoribosylaminopyrimidine deaminase</fullName>
            <shortName evidence="14">DRAP deaminase</shortName>
            <ecNumber evidence="14">3.5.4.26</ecNumber>
        </recommendedName>
        <alternativeName>
            <fullName evidence="14">Riboflavin-specific deaminase</fullName>
        </alternativeName>
    </domain>
    <domain>
        <recommendedName>
            <fullName evidence="14">5-amino-6-(5-phosphoribosylamino)uracil reductase</fullName>
            <ecNumber evidence="14">1.1.1.193</ecNumber>
        </recommendedName>
        <alternativeName>
            <fullName evidence="14">HTP reductase</fullName>
        </alternativeName>
    </domain>
</protein>
<feature type="binding site" evidence="17">
    <location>
        <position position="78"/>
    </location>
    <ligand>
        <name>Zn(2+)</name>
        <dbReference type="ChEBI" id="CHEBI:29105"/>
        <note>catalytic</note>
    </ligand>
</feature>
<dbReference type="CDD" id="cd01284">
    <property type="entry name" value="Riboflavin_deaminase-reductase"/>
    <property type="match status" value="1"/>
</dbReference>
<evidence type="ECO:0000256" key="10">
    <source>
        <dbReference type="ARBA" id="ARBA00023002"/>
    </source>
</evidence>
<feature type="binding site" evidence="17">
    <location>
        <position position="69"/>
    </location>
    <ligand>
        <name>Zn(2+)</name>
        <dbReference type="ChEBI" id="CHEBI:29105"/>
        <note>catalytic</note>
    </ligand>
</feature>
<dbReference type="GO" id="GO:0046872">
    <property type="term" value="F:metal ion binding"/>
    <property type="evidence" value="ECO:0007669"/>
    <property type="project" value="UniProtKB-KW"/>
</dbReference>
<dbReference type="AlphaFoldDB" id="A0A1B3WF92"/>
<evidence type="ECO:0000256" key="11">
    <source>
        <dbReference type="ARBA" id="ARBA00023268"/>
    </source>
</evidence>
<evidence type="ECO:0000259" key="18">
    <source>
        <dbReference type="PROSITE" id="PS51747"/>
    </source>
</evidence>
<dbReference type="InterPro" id="IPR011549">
    <property type="entry name" value="RibD_C"/>
</dbReference>
<dbReference type="Pfam" id="PF01872">
    <property type="entry name" value="RibD_C"/>
    <property type="match status" value="1"/>
</dbReference>
<dbReference type="SUPFAM" id="SSF53927">
    <property type="entry name" value="Cytidine deaminase-like"/>
    <property type="match status" value="1"/>
</dbReference>
<feature type="binding site" evidence="16">
    <location>
        <position position="190"/>
    </location>
    <ligand>
        <name>NADP(+)</name>
        <dbReference type="ChEBI" id="CHEBI:58349"/>
    </ligand>
</feature>
<reference evidence="20" key="1">
    <citation type="submission" date="2016-08" db="EMBL/GenBank/DDBJ databases">
        <authorList>
            <person name="Holder M.E."/>
            <person name="Ajami N.J."/>
            <person name="Petrosino J.F."/>
        </authorList>
    </citation>
    <scope>NUCLEOTIDE SEQUENCE [LARGE SCALE GENOMIC DNA]</scope>
    <source>
        <strain evidence="20">F0677</strain>
    </source>
</reference>
<comment type="function">
    <text evidence="1 14">Converts 2,5-diamino-6-(ribosylamino)-4(3h)-pyrimidinone 5'-phosphate into 5-amino-6-(ribosylamino)-2,4(1h,3h)-pyrimidinedione 5'-phosphate.</text>
</comment>
<dbReference type="NCBIfam" id="TIGR00326">
    <property type="entry name" value="eubact_ribD"/>
    <property type="match status" value="1"/>
</dbReference>
<dbReference type="NCBIfam" id="TIGR00227">
    <property type="entry name" value="ribD_Cterm"/>
    <property type="match status" value="1"/>
</dbReference>
<comment type="catalytic activity">
    <reaction evidence="12 14">
        <text>5-amino-6-(5-phospho-D-ribitylamino)uracil + NADP(+) = 5-amino-6-(5-phospho-D-ribosylamino)uracil + NADPH + H(+)</text>
        <dbReference type="Rhea" id="RHEA:17845"/>
        <dbReference type="ChEBI" id="CHEBI:15378"/>
        <dbReference type="ChEBI" id="CHEBI:57783"/>
        <dbReference type="ChEBI" id="CHEBI:58349"/>
        <dbReference type="ChEBI" id="CHEBI:58421"/>
        <dbReference type="ChEBI" id="CHEBI:58453"/>
        <dbReference type="EC" id="1.1.1.193"/>
    </reaction>
</comment>
<keyword evidence="14" id="KW-0686">Riboflavin biosynthesis</keyword>
<comment type="pathway">
    <text evidence="3 14">Cofactor biosynthesis; riboflavin biosynthesis; 5-amino-6-(D-ribitylamino)uracil from GTP: step 3/4.</text>
</comment>
<dbReference type="GO" id="GO:0008835">
    <property type="term" value="F:diaminohydroxyphosphoribosylaminopyrimidine deaminase activity"/>
    <property type="evidence" value="ECO:0007669"/>
    <property type="project" value="UniProtKB-EC"/>
</dbReference>
<dbReference type="STRING" id="39950.BCB69_02275"/>
<keyword evidence="7 14" id="KW-0378">Hydrolase</keyword>
<evidence type="ECO:0000256" key="17">
    <source>
        <dbReference type="PIRSR" id="PIRSR006769-3"/>
    </source>
</evidence>
<evidence type="ECO:0000256" key="9">
    <source>
        <dbReference type="ARBA" id="ARBA00022857"/>
    </source>
</evidence>
<dbReference type="UniPathway" id="UPA00275">
    <property type="reaction ID" value="UER00401"/>
</dbReference>
<gene>
    <name evidence="19" type="ORF">BCB69_02275</name>
</gene>
<dbReference type="EMBL" id="CP017037">
    <property type="protein sequence ID" value="AOH39617.1"/>
    <property type="molecule type" value="Genomic_DNA"/>
</dbReference>
<evidence type="ECO:0000313" key="20">
    <source>
        <dbReference type="Proteomes" id="UP000094757"/>
    </source>
</evidence>
<dbReference type="Gene3D" id="3.40.140.10">
    <property type="entry name" value="Cytidine Deaminase, domain 2"/>
    <property type="match status" value="1"/>
</dbReference>
<evidence type="ECO:0000313" key="19">
    <source>
        <dbReference type="EMBL" id="AOH39617.1"/>
    </source>
</evidence>
<dbReference type="GO" id="GO:0008703">
    <property type="term" value="F:5-amino-6-(5-phosphoribosylamino)uracil reductase activity"/>
    <property type="evidence" value="ECO:0007669"/>
    <property type="project" value="UniProtKB-EC"/>
</dbReference>
<dbReference type="Gene3D" id="3.40.430.10">
    <property type="entry name" value="Dihydrofolate Reductase, subunit A"/>
    <property type="match status" value="1"/>
</dbReference>
<dbReference type="InterPro" id="IPR002734">
    <property type="entry name" value="RibDG_C"/>
</dbReference>
<comment type="cofactor">
    <cofactor evidence="14 17">
        <name>Zn(2+)</name>
        <dbReference type="ChEBI" id="CHEBI:29105"/>
    </cofactor>
    <text evidence="14 17">Binds 1 zinc ion.</text>
</comment>
<feature type="binding site" evidence="16">
    <location>
        <position position="148"/>
    </location>
    <ligand>
        <name>NADP(+)</name>
        <dbReference type="ChEBI" id="CHEBI:58349"/>
    </ligand>
</feature>
<evidence type="ECO:0000256" key="13">
    <source>
        <dbReference type="ARBA" id="ARBA00049886"/>
    </source>
</evidence>
<feature type="binding site" evidence="16">
    <location>
        <position position="286"/>
    </location>
    <ligand>
        <name>substrate</name>
    </ligand>
</feature>
<sequence length="364" mass="39633">MRRALTLALKGRGYTRPNPIVGAVLVKDDRIIGEGWHKKFGDSHAEVNAFTSALEDPTGATLYITLEPCSHYGKTPPCADLIIKKKVARVVCAMQDPNPVVSGRGLELLQSHGISVTVGILEKEAKKVNDIFLKYIVYQTPFVLYKAAMSLDGKIACYTGDSRWVSSEESRKDVHKLRSVYTGIMVGAGTIIADNPRLTARIEGAINPIRIIVDGNLSIPTTARVFKEKGRNIILTTSDASNSKKNEFENLGAEIFCYDSSFIGKVDLKKAMIGLGSLGIDSILLEGGPTLATEALKAGIIDKVRFYYAPKIIGGNQAISSFVGKGVPTMDKSLLLNDVSYETLGEDFVIEAYLRKPYKLDALN</sequence>
<feature type="binding site" evidence="16">
    <location>
        <position position="198"/>
    </location>
    <ligand>
        <name>substrate</name>
    </ligand>
</feature>
<feature type="binding site" evidence="17">
    <location>
        <position position="44"/>
    </location>
    <ligand>
        <name>Zn(2+)</name>
        <dbReference type="ChEBI" id="CHEBI:29105"/>
        <note>catalytic</note>
    </ligand>
</feature>
<feature type="binding site" evidence="16">
    <location>
        <position position="194"/>
    </location>
    <ligand>
        <name>NADP(+)</name>
        <dbReference type="ChEBI" id="CHEBI:58349"/>
    </ligand>
</feature>
<dbReference type="InterPro" id="IPR004794">
    <property type="entry name" value="Eubact_RibD"/>
</dbReference>
<organism evidence="19 20">
    <name type="scientific">Dialister pneumosintes</name>
    <dbReference type="NCBI Taxonomy" id="39950"/>
    <lineage>
        <taxon>Bacteria</taxon>
        <taxon>Bacillati</taxon>
        <taxon>Bacillota</taxon>
        <taxon>Negativicutes</taxon>
        <taxon>Veillonellales</taxon>
        <taxon>Veillonellaceae</taxon>
        <taxon>Dialister</taxon>
    </lineage>
</organism>
<evidence type="ECO:0000256" key="4">
    <source>
        <dbReference type="ARBA" id="ARBA00005259"/>
    </source>
</evidence>
<dbReference type="InterPro" id="IPR002125">
    <property type="entry name" value="CMP_dCMP_dom"/>
</dbReference>
<evidence type="ECO:0000256" key="3">
    <source>
        <dbReference type="ARBA" id="ARBA00004910"/>
    </source>
</evidence>
<feature type="binding site" evidence="16">
    <location>
        <position position="162"/>
    </location>
    <ligand>
        <name>substrate</name>
    </ligand>
</feature>
<dbReference type="InterPro" id="IPR016193">
    <property type="entry name" value="Cytidine_deaminase-like"/>
</dbReference>
<dbReference type="InterPro" id="IPR024072">
    <property type="entry name" value="DHFR-like_dom_sf"/>
</dbReference>
<keyword evidence="10 14" id="KW-0560">Oxidoreductase</keyword>
<keyword evidence="9 14" id="KW-0521">NADP</keyword>
<dbReference type="PROSITE" id="PS51747">
    <property type="entry name" value="CYT_DCMP_DEAMINASES_2"/>
    <property type="match status" value="1"/>
</dbReference>
<feature type="active site" description="Proton donor" evidence="15">
    <location>
        <position position="46"/>
    </location>
</feature>
<feature type="binding site" evidence="16">
    <location>
        <position position="164"/>
    </location>
    <ligand>
        <name>NADP(+)</name>
        <dbReference type="ChEBI" id="CHEBI:58349"/>
    </ligand>
</feature>
<dbReference type="PANTHER" id="PTHR38011">
    <property type="entry name" value="DIHYDROFOLATE REDUCTASE FAMILY PROTEIN (AFU_ORTHOLOGUE AFUA_8G06820)"/>
    <property type="match status" value="1"/>
</dbReference>
<evidence type="ECO:0000256" key="2">
    <source>
        <dbReference type="ARBA" id="ARBA00004882"/>
    </source>
</evidence>
<dbReference type="Proteomes" id="UP000094757">
    <property type="component" value="Chromosome"/>
</dbReference>
<feature type="binding site" evidence="16">
    <location>
        <position position="201"/>
    </location>
    <ligand>
        <name>substrate</name>
    </ligand>
</feature>
<dbReference type="Pfam" id="PF00383">
    <property type="entry name" value="dCMP_cyt_deam_1"/>
    <property type="match status" value="1"/>
</dbReference>
<dbReference type="FunFam" id="3.40.140.10:FF:000025">
    <property type="entry name" value="Riboflavin biosynthesis protein RibD"/>
    <property type="match status" value="1"/>
</dbReference>
<dbReference type="GO" id="GO:0050661">
    <property type="term" value="F:NADP binding"/>
    <property type="evidence" value="ECO:0007669"/>
    <property type="project" value="InterPro"/>
</dbReference>
<name>A0A1B3WF92_9FIRM</name>
<dbReference type="PIRSF" id="PIRSF006769">
    <property type="entry name" value="RibD"/>
    <property type="match status" value="1"/>
</dbReference>
<comment type="pathway">
    <text evidence="2 14">Cofactor biosynthesis; riboflavin biosynthesis; 5-amino-6-(D-ribitylamino)uracil from GTP: step 2/4.</text>
</comment>
<keyword evidence="8 14" id="KW-0862">Zinc</keyword>
<evidence type="ECO:0000256" key="15">
    <source>
        <dbReference type="PIRSR" id="PIRSR006769-1"/>
    </source>
</evidence>
<dbReference type="GO" id="GO:0009231">
    <property type="term" value="P:riboflavin biosynthetic process"/>
    <property type="evidence" value="ECO:0007669"/>
    <property type="project" value="UniProtKB-UniPathway"/>
</dbReference>
<keyword evidence="6 14" id="KW-0479">Metal-binding</keyword>
<evidence type="ECO:0000256" key="14">
    <source>
        <dbReference type="PIRNR" id="PIRNR006769"/>
    </source>
</evidence>
<feature type="binding site" evidence="16">
    <location>
        <position position="178"/>
    </location>
    <ligand>
        <name>substrate</name>
    </ligand>
</feature>
<comment type="catalytic activity">
    <reaction evidence="13 14">
        <text>2,5-diamino-6-hydroxy-4-(5-phosphoribosylamino)-pyrimidine + H2O + H(+) = 5-amino-6-(5-phospho-D-ribosylamino)uracil + NH4(+)</text>
        <dbReference type="Rhea" id="RHEA:21868"/>
        <dbReference type="ChEBI" id="CHEBI:15377"/>
        <dbReference type="ChEBI" id="CHEBI:15378"/>
        <dbReference type="ChEBI" id="CHEBI:28938"/>
        <dbReference type="ChEBI" id="CHEBI:58453"/>
        <dbReference type="ChEBI" id="CHEBI:58614"/>
        <dbReference type="EC" id="3.5.4.26"/>
    </reaction>
</comment>
<accession>A0A1B3WF92</accession>
<evidence type="ECO:0000256" key="6">
    <source>
        <dbReference type="ARBA" id="ARBA00022723"/>
    </source>
</evidence>
<evidence type="ECO:0000256" key="12">
    <source>
        <dbReference type="ARBA" id="ARBA00049861"/>
    </source>
</evidence>
<evidence type="ECO:0000256" key="7">
    <source>
        <dbReference type="ARBA" id="ARBA00022801"/>
    </source>
</evidence>
<dbReference type="PANTHER" id="PTHR38011:SF7">
    <property type="entry name" value="2,5-DIAMINO-6-RIBOSYLAMINO-4(3H)-PYRIMIDINONE 5'-PHOSPHATE REDUCTASE"/>
    <property type="match status" value="1"/>
</dbReference>
<proteinExistence type="inferred from homology"/>
<feature type="domain" description="CMP/dCMP-type deaminase" evidence="18">
    <location>
        <begin position="1"/>
        <end position="117"/>
    </location>
</feature>
<comment type="similarity">
    <text evidence="5 14">In the C-terminal section; belongs to the HTP reductase family.</text>
</comment>
<dbReference type="SUPFAM" id="SSF53597">
    <property type="entry name" value="Dihydrofolate reductase-like"/>
    <property type="match status" value="1"/>
</dbReference>
<dbReference type="KEGG" id="dpn:BCB69_02275"/>
<dbReference type="EC" id="3.5.4.26" evidence="14"/>
<comment type="similarity">
    <text evidence="4 14">In the N-terminal section; belongs to the cytidine and deoxycytidylate deaminase family.</text>
</comment>
<dbReference type="InterPro" id="IPR050765">
    <property type="entry name" value="Riboflavin_Biosynth_HTPR"/>
</dbReference>
<keyword evidence="11" id="KW-0511">Multifunctional enzyme</keyword>
<dbReference type="EC" id="1.1.1.193" evidence="14"/>
<evidence type="ECO:0000256" key="5">
    <source>
        <dbReference type="ARBA" id="ARBA00007417"/>
    </source>
</evidence>